<dbReference type="SUPFAM" id="SSF53383">
    <property type="entry name" value="PLP-dependent transferases"/>
    <property type="match status" value="1"/>
</dbReference>
<dbReference type="InterPro" id="IPR015422">
    <property type="entry name" value="PyrdxlP-dep_Trfase_small"/>
</dbReference>
<comment type="similarity">
    <text evidence="3">Belongs to the class-III pyridoxal-phosphate-dependent aminotransferase family.</text>
</comment>
<keyword evidence="2 3" id="KW-0663">Pyridoxal phosphate</keyword>
<dbReference type="EMBL" id="AP017928">
    <property type="protein sequence ID" value="BBA34902.1"/>
    <property type="molecule type" value="Genomic_DNA"/>
</dbReference>
<protein>
    <submittedName>
        <fullName evidence="5">Aminotransferase class-III</fullName>
    </submittedName>
</protein>
<dbReference type="PANTHER" id="PTHR43713:SF3">
    <property type="entry name" value="GLUTAMATE-1-SEMIALDEHYDE 2,1-AMINOMUTASE 1, CHLOROPLASTIC-RELATED"/>
    <property type="match status" value="1"/>
</dbReference>
<evidence type="ECO:0000256" key="1">
    <source>
        <dbReference type="ARBA" id="ARBA00001933"/>
    </source>
</evidence>
<dbReference type="InterPro" id="IPR015421">
    <property type="entry name" value="PyrdxlP-dep_Trfase_major"/>
</dbReference>
<comment type="cofactor">
    <cofactor evidence="1">
        <name>pyridoxal 5'-phosphate</name>
        <dbReference type="ChEBI" id="CHEBI:597326"/>
    </cofactor>
</comment>
<dbReference type="InterPro" id="IPR005814">
    <property type="entry name" value="Aminotrans_3"/>
</dbReference>
<dbReference type="InterPro" id="IPR015424">
    <property type="entry name" value="PyrdxlP-dep_Trfase"/>
</dbReference>
<dbReference type="Gene3D" id="3.90.1150.10">
    <property type="entry name" value="Aspartate Aminotransferase, domain 1"/>
    <property type="match status" value="1"/>
</dbReference>
<dbReference type="Pfam" id="PF00202">
    <property type="entry name" value="Aminotran_3"/>
    <property type="match status" value="1"/>
</dbReference>
<evidence type="ECO:0000256" key="2">
    <source>
        <dbReference type="ARBA" id="ARBA00022898"/>
    </source>
</evidence>
<dbReference type="KEGG" id="mmai:sS8_2959"/>
<dbReference type="PANTHER" id="PTHR43713">
    <property type="entry name" value="GLUTAMATE-1-SEMIALDEHYDE 2,1-AMINOMUTASE"/>
    <property type="match status" value="1"/>
</dbReference>
<reference evidence="5 6" key="1">
    <citation type="submission" date="2016-12" db="EMBL/GenBank/DDBJ databases">
        <title>Genome sequencing of Methylocaldum marinum.</title>
        <authorList>
            <person name="Takeuchi M."/>
            <person name="Kamagata Y."/>
            <person name="Hiraoka S."/>
            <person name="Oshima K."/>
            <person name="Hattori M."/>
            <person name="Iwasaki W."/>
        </authorList>
    </citation>
    <scope>NUCLEOTIDE SEQUENCE [LARGE SCALE GENOMIC DNA]</scope>
    <source>
        <strain evidence="5 6">S8</strain>
    </source>
</reference>
<evidence type="ECO:0000313" key="5">
    <source>
        <dbReference type="EMBL" id="BBA34902.1"/>
    </source>
</evidence>
<dbReference type="Gene3D" id="3.40.640.10">
    <property type="entry name" value="Type I PLP-dependent aspartate aminotransferase-like (Major domain)"/>
    <property type="match status" value="1"/>
</dbReference>
<evidence type="ECO:0000256" key="4">
    <source>
        <dbReference type="SAM" id="MobiDB-lite"/>
    </source>
</evidence>
<keyword evidence="5" id="KW-0808">Transferase</keyword>
<organism evidence="5 6">
    <name type="scientific">Methylocaldum marinum</name>
    <dbReference type="NCBI Taxonomy" id="1432792"/>
    <lineage>
        <taxon>Bacteria</taxon>
        <taxon>Pseudomonadati</taxon>
        <taxon>Pseudomonadota</taxon>
        <taxon>Gammaproteobacteria</taxon>
        <taxon>Methylococcales</taxon>
        <taxon>Methylococcaceae</taxon>
        <taxon>Methylocaldum</taxon>
    </lineage>
</organism>
<gene>
    <name evidence="5" type="ORF">sS8_2959</name>
</gene>
<sequence>MIAMPNRVEFNADLPDITESNALWRRAEPLIPAGTQTLAKGPTQFSDGVAPKYLRRGRGARVWDVDGNEFLDYNLGIGPIILGYCHPVVDEAIRRQLEDGITFSLMHPLEVELAELLRDCVPNAEAVRFSKTGCDVTSAAVRLARAYTGRERVLCCGYHGWHDWYIAVTDRNAGIPECVQELTHTFNYNDLDSVFDAIGDETACVILEPCVFERENGSFLSGLRAACNRYGALLIFDEMWTGFRCALGGAQEFFGVRADLSLFSKAMANGMPISAITGRKDVMALFEKEVFFFTTFGGEALSLAASKACIEFMRGHDVAGYIANLGRRLVDGMNALIGDLGMDYVSVAGYPFRTIMNFSPAAGNPLEIKTFVQQELLRRGILWSGIQNLCFSHTEADIDYTLAAFADAARHGASERASRVVPGSPSAGCETEGRRDSGGRRSHTRHRDRASSHLRAVSGPLVGSGPDERGRPGRRRQ</sequence>
<name>A0A250KTK4_9GAMM</name>
<evidence type="ECO:0000313" key="6">
    <source>
        <dbReference type="Proteomes" id="UP000266313"/>
    </source>
</evidence>
<dbReference type="GO" id="GO:0030170">
    <property type="term" value="F:pyridoxal phosphate binding"/>
    <property type="evidence" value="ECO:0007669"/>
    <property type="project" value="InterPro"/>
</dbReference>
<dbReference type="Proteomes" id="UP000266313">
    <property type="component" value="Chromosome"/>
</dbReference>
<dbReference type="AlphaFoldDB" id="A0A250KTK4"/>
<keyword evidence="5" id="KW-0032">Aminotransferase</keyword>
<evidence type="ECO:0000256" key="3">
    <source>
        <dbReference type="RuleBase" id="RU003560"/>
    </source>
</evidence>
<accession>A0A250KTK4</accession>
<proteinExistence type="inferred from homology"/>
<dbReference type="GO" id="GO:0008483">
    <property type="term" value="F:transaminase activity"/>
    <property type="evidence" value="ECO:0007669"/>
    <property type="project" value="UniProtKB-KW"/>
</dbReference>
<feature type="region of interest" description="Disordered" evidence="4">
    <location>
        <begin position="414"/>
        <end position="477"/>
    </location>
</feature>
<keyword evidence="6" id="KW-1185">Reference proteome</keyword>